<evidence type="ECO:0000256" key="1">
    <source>
        <dbReference type="ARBA" id="ARBA00034127"/>
    </source>
</evidence>
<sequence length="224" mass="25302">MGGKKLTAKTIRRKNAATHPDSRRAAQLQRVAHRQEKLSSQRSDRKKDVASKLERLRVMIALLPSKTTHLEDLSSLHAHVRTKYLSRHSTDLQAFKSQRRQGRPPDMREVRLQDAVKRDEEEYRTGLVVPDLLDRNNVALLRKWVEDGAKNQHQLGLFRFRKISALYPDQFTLVQAGLHKDLAPTIEAIGEASGSGHVLGDDDSSDVEEDDQRADAPQAMSTDA</sequence>
<dbReference type="GeneID" id="37035547"/>
<reference evidence="3 4" key="1">
    <citation type="journal article" date="2018" name="Mol. Biol. Evol.">
        <title>Broad Genomic Sampling Reveals a Smut Pathogenic Ancestry of the Fungal Clade Ustilaginomycotina.</title>
        <authorList>
            <person name="Kijpornyongpan T."/>
            <person name="Mondo S.J."/>
            <person name="Barry K."/>
            <person name="Sandor L."/>
            <person name="Lee J."/>
            <person name="Lipzen A."/>
            <person name="Pangilinan J."/>
            <person name="LaButti K."/>
            <person name="Hainaut M."/>
            <person name="Henrissat B."/>
            <person name="Grigoriev I.V."/>
            <person name="Spatafora J.W."/>
            <person name="Aime M.C."/>
        </authorList>
    </citation>
    <scope>NUCLEOTIDE SEQUENCE [LARGE SCALE GENOMIC DNA]</scope>
    <source>
        <strain evidence="3 4">MCA 4658</strain>
    </source>
</reference>
<comment type="similarity">
    <text evidence="1">Belongs to the TMA16 family.</text>
</comment>
<protein>
    <recommendedName>
        <fullName evidence="5">Translation machinery-associated protein 16</fullName>
    </recommendedName>
</protein>
<dbReference type="PANTHER" id="PTHR13349:SF2">
    <property type="entry name" value="TRANSLATION MACHINERY-ASSOCIATED PROTEIN 16"/>
    <property type="match status" value="1"/>
</dbReference>
<feature type="compositionally biased region" description="Basic residues" evidence="2">
    <location>
        <begin position="1"/>
        <end position="16"/>
    </location>
</feature>
<dbReference type="Proteomes" id="UP000245783">
    <property type="component" value="Unassembled WGS sequence"/>
</dbReference>
<feature type="region of interest" description="Disordered" evidence="2">
    <location>
        <begin position="1"/>
        <end position="50"/>
    </location>
</feature>
<evidence type="ECO:0000313" key="4">
    <source>
        <dbReference type="Proteomes" id="UP000245783"/>
    </source>
</evidence>
<dbReference type="STRING" id="1522189.A0A316W6I2"/>
<keyword evidence="4" id="KW-1185">Reference proteome</keyword>
<dbReference type="RefSeq" id="XP_025370435.1">
    <property type="nucleotide sequence ID" value="XM_025513677.1"/>
</dbReference>
<proteinExistence type="inferred from homology"/>
<name>A0A316W6I2_9BASI</name>
<dbReference type="InterPro" id="IPR038356">
    <property type="entry name" value="Tma16_sf"/>
</dbReference>
<evidence type="ECO:0000256" key="2">
    <source>
        <dbReference type="SAM" id="MobiDB-lite"/>
    </source>
</evidence>
<dbReference type="Gene3D" id="1.20.1440.170">
    <property type="entry name" value="Translation machinery-associated protein 16-like"/>
    <property type="match status" value="1"/>
</dbReference>
<evidence type="ECO:0008006" key="5">
    <source>
        <dbReference type="Google" id="ProtNLM"/>
    </source>
</evidence>
<feature type="region of interest" description="Disordered" evidence="2">
    <location>
        <begin position="192"/>
        <end position="224"/>
    </location>
</feature>
<dbReference type="InterPro" id="IPR021346">
    <property type="entry name" value="Tma16"/>
</dbReference>
<organism evidence="3 4">
    <name type="scientific">Ceraceosorus guamensis</name>
    <dbReference type="NCBI Taxonomy" id="1522189"/>
    <lineage>
        <taxon>Eukaryota</taxon>
        <taxon>Fungi</taxon>
        <taxon>Dikarya</taxon>
        <taxon>Basidiomycota</taxon>
        <taxon>Ustilaginomycotina</taxon>
        <taxon>Exobasidiomycetes</taxon>
        <taxon>Ceraceosorales</taxon>
        <taxon>Ceraceosoraceae</taxon>
        <taxon>Ceraceosorus</taxon>
    </lineage>
</organism>
<feature type="compositionally biased region" description="Acidic residues" evidence="2">
    <location>
        <begin position="201"/>
        <end position="212"/>
    </location>
</feature>
<accession>A0A316W6I2</accession>
<evidence type="ECO:0000313" key="3">
    <source>
        <dbReference type="EMBL" id="PWN43275.1"/>
    </source>
</evidence>
<feature type="compositionally biased region" description="Basic and acidic residues" evidence="2">
    <location>
        <begin position="33"/>
        <end position="50"/>
    </location>
</feature>
<dbReference type="InParanoid" id="A0A316W6I2"/>
<dbReference type="Pfam" id="PF11176">
    <property type="entry name" value="Tma16"/>
    <property type="match status" value="1"/>
</dbReference>
<dbReference type="OrthoDB" id="270284at2759"/>
<dbReference type="EMBL" id="KZ819371">
    <property type="protein sequence ID" value="PWN43275.1"/>
    <property type="molecule type" value="Genomic_DNA"/>
</dbReference>
<gene>
    <name evidence="3" type="ORF">IE81DRAFT_322571</name>
</gene>
<dbReference type="GO" id="GO:0005634">
    <property type="term" value="C:nucleus"/>
    <property type="evidence" value="ECO:0007669"/>
    <property type="project" value="TreeGrafter"/>
</dbReference>
<dbReference type="PANTHER" id="PTHR13349">
    <property type="entry name" value="TRANSLATION MACHINERY-ASSOCIATED PROTEIN 16"/>
    <property type="match status" value="1"/>
</dbReference>
<dbReference type="AlphaFoldDB" id="A0A316W6I2"/>